<dbReference type="Gene3D" id="3.40.50.1970">
    <property type="match status" value="1"/>
</dbReference>
<organism evidence="5 6">
    <name type="scientific">Enterococcus camelliae</name>
    <dbReference type="NCBI Taxonomy" id="453959"/>
    <lineage>
        <taxon>Bacteria</taxon>
        <taxon>Bacillati</taxon>
        <taxon>Bacillota</taxon>
        <taxon>Bacilli</taxon>
        <taxon>Lactobacillales</taxon>
        <taxon>Enterococcaceae</taxon>
        <taxon>Enterococcus</taxon>
    </lineage>
</organism>
<dbReference type="InterPro" id="IPR016205">
    <property type="entry name" value="Glycerol_DH"/>
</dbReference>
<feature type="domain" description="Alcohol dehydrogenase iron-type/glycerol dehydrogenase GldA" evidence="4">
    <location>
        <begin position="11"/>
        <end position="137"/>
    </location>
</feature>
<dbReference type="CDD" id="cd08172">
    <property type="entry name" value="GlyDH-like"/>
    <property type="match status" value="1"/>
</dbReference>
<comment type="similarity">
    <text evidence="1">Belongs to the iron-containing alcohol dehydrogenase family.</text>
</comment>
<keyword evidence="2" id="KW-0479">Metal-binding</keyword>
<gene>
    <name evidence="5" type="ORF">ACFSR0_04925</name>
</gene>
<dbReference type="PANTHER" id="PTHR43616">
    <property type="entry name" value="GLYCEROL DEHYDROGENASE"/>
    <property type="match status" value="1"/>
</dbReference>
<evidence type="ECO:0000313" key="6">
    <source>
        <dbReference type="Proteomes" id="UP001597427"/>
    </source>
</evidence>
<dbReference type="Gene3D" id="1.20.1090.10">
    <property type="entry name" value="Dehydroquinate synthase-like - alpha domain"/>
    <property type="match status" value="1"/>
</dbReference>
<evidence type="ECO:0000256" key="3">
    <source>
        <dbReference type="ARBA" id="ARBA00023002"/>
    </source>
</evidence>
<comment type="caution">
    <text evidence="5">The sequence shown here is derived from an EMBL/GenBank/DDBJ whole genome shotgun (WGS) entry which is preliminary data.</text>
</comment>
<reference evidence="6" key="1">
    <citation type="journal article" date="2019" name="Int. J. Syst. Evol. Microbiol.">
        <title>The Global Catalogue of Microorganisms (GCM) 10K type strain sequencing project: providing services to taxonomists for standard genome sequencing and annotation.</title>
        <authorList>
            <consortium name="The Broad Institute Genomics Platform"/>
            <consortium name="The Broad Institute Genome Sequencing Center for Infectious Disease"/>
            <person name="Wu L."/>
            <person name="Ma J."/>
        </authorList>
    </citation>
    <scope>NUCLEOTIDE SEQUENCE [LARGE SCALE GENOMIC DNA]</scope>
    <source>
        <strain evidence="6">TISTR 932</strain>
    </source>
</reference>
<proteinExistence type="inferred from homology"/>
<dbReference type="PIRSF" id="PIRSF000112">
    <property type="entry name" value="Glycerol_dehydrogenase"/>
    <property type="match status" value="1"/>
</dbReference>
<keyword evidence="6" id="KW-1185">Reference proteome</keyword>
<evidence type="ECO:0000256" key="2">
    <source>
        <dbReference type="ARBA" id="ARBA00022723"/>
    </source>
</evidence>
<dbReference type="InterPro" id="IPR018211">
    <property type="entry name" value="ADH_Fe_CS"/>
</dbReference>
<evidence type="ECO:0000259" key="4">
    <source>
        <dbReference type="Pfam" id="PF00465"/>
    </source>
</evidence>
<name>A0ABW5TIL8_9ENTE</name>
<dbReference type="RefSeq" id="WP_379980486.1">
    <property type="nucleotide sequence ID" value="NZ_JBHUMO010000033.1"/>
</dbReference>
<dbReference type="Proteomes" id="UP001597427">
    <property type="component" value="Unassembled WGS sequence"/>
</dbReference>
<sequence>MTNHLIVRGAPQEYICHEGAWATLPTHLTRRKIKKLLILHGNDSWEAAKPYFPDLKNFEITFEYYGGICTDTRVQELLTLFQEIDAEAILAVGGGKISDLAKQTAHQLRCPVLILPTLASTCAAYTPLSVMYFEDGSMDRFDIFPQANALVLIEPAVILSSPRKLLIAGIADTLAKWYEGDAIIRQLDSLPVEVQVAYFAAKNCRDNLLTFSNDALKAMETKQINEAFLTVIETNILLAGMVGGFGDEYGRTAGAHSIHDAITMIPESHHQLHGYKVAYGIFVQLVIEGNLTEIEQLLPFYHELGLPTCLADMNMSFSEEDFQRVAKRATIPEESIHLLAQEISPDVVVQAMKQLEELMKDTTH</sequence>
<protein>
    <submittedName>
        <fullName evidence="5">Iron-containing alcohol dehydrogenase family protein</fullName>
    </submittedName>
</protein>
<accession>A0ABW5TIL8</accession>
<dbReference type="EMBL" id="JBHUMO010000033">
    <property type="protein sequence ID" value="MFD2728769.1"/>
    <property type="molecule type" value="Genomic_DNA"/>
</dbReference>
<evidence type="ECO:0000256" key="1">
    <source>
        <dbReference type="ARBA" id="ARBA00007358"/>
    </source>
</evidence>
<dbReference type="Pfam" id="PF00465">
    <property type="entry name" value="Fe-ADH"/>
    <property type="match status" value="1"/>
</dbReference>
<dbReference type="InterPro" id="IPR001670">
    <property type="entry name" value="ADH_Fe/GldA"/>
</dbReference>
<dbReference type="PANTHER" id="PTHR43616:SF3">
    <property type="entry name" value="HYDROXYCARBOXYLATE DEHYDROGENASE A"/>
    <property type="match status" value="1"/>
</dbReference>
<keyword evidence="3" id="KW-0560">Oxidoreductase</keyword>
<dbReference type="SUPFAM" id="SSF56796">
    <property type="entry name" value="Dehydroquinate synthase-like"/>
    <property type="match status" value="1"/>
</dbReference>
<dbReference type="PROSITE" id="PS00913">
    <property type="entry name" value="ADH_IRON_1"/>
    <property type="match status" value="1"/>
</dbReference>
<evidence type="ECO:0000313" key="5">
    <source>
        <dbReference type="EMBL" id="MFD2728769.1"/>
    </source>
</evidence>